<dbReference type="AlphaFoldDB" id="A0A1V8SER7"/>
<organism evidence="3 4">
    <name type="scientific">Cryoendolithus antarcticus</name>
    <dbReference type="NCBI Taxonomy" id="1507870"/>
    <lineage>
        <taxon>Eukaryota</taxon>
        <taxon>Fungi</taxon>
        <taxon>Dikarya</taxon>
        <taxon>Ascomycota</taxon>
        <taxon>Pezizomycotina</taxon>
        <taxon>Dothideomycetes</taxon>
        <taxon>Dothideomycetidae</taxon>
        <taxon>Cladosporiales</taxon>
        <taxon>Cladosporiaceae</taxon>
        <taxon>Cryoendolithus</taxon>
    </lineage>
</organism>
<keyword evidence="4" id="KW-1185">Reference proteome</keyword>
<dbReference type="InParanoid" id="A0A1V8SER7"/>
<reference evidence="4" key="1">
    <citation type="submission" date="2017-03" db="EMBL/GenBank/DDBJ databases">
        <title>Genomes of endolithic fungi from Antarctica.</title>
        <authorList>
            <person name="Coleine C."/>
            <person name="Masonjones S."/>
            <person name="Stajich J.E."/>
        </authorList>
    </citation>
    <scope>NUCLEOTIDE SEQUENCE [LARGE SCALE GENOMIC DNA]</scope>
    <source>
        <strain evidence="4">CCFEE 5527</strain>
    </source>
</reference>
<dbReference type="OrthoDB" id="5413827at2759"/>
<accession>A0A1V8SER7</accession>
<evidence type="ECO:0000313" key="4">
    <source>
        <dbReference type="Proteomes" id="UP000192596"/>
    </source>
</evidence>
<dbReference type="Proteomes" id="UP000192596">
    <property type="component" value="Unassembled WGS sequence"/>
</dbReference>
<dbReference type="EMBL" id="NAJO01000052">
    <property type="protein sequence ID" value="OQN97635.1"/>
    <property type="molecule type" value="Genomic_DNA"/>
</dbReference>
<dbReference type="InterPro" id="IPR056632">
    <property type="entry name" value="DUF7730"/>
</dbReference>
<dbReference type="Pfam" id="PF24864">
    <property type="entry name" value="DUF7730"/>
    <property type="match status" value="1"/>
</dbReference>
<feature type="domain" description="DUF7730" evidence="2">
    <location>
        <begin position="13"/>
        <end position="144"/>
    </location>
</feature>
<sequence>MDSTNTTLTQGPPSRLLALPTDIRLQIWHHIFSQAIHTAPQLFRSTLCTAPITDEANSLAPNGERGSYETRHRQCRSMDSSRVLWSRLRILLTCRLIYTEASKLVFEKADFVCSDRVILQRFLGRLAPWQLESLRTIMLCDIYHQLTWSRVIDRDVLAKLARVRHLRLYVELVGNDYTDDDTAGRTVNSESNRDYRLMWIHGMNALDLRSFEMWIADKEYRKRPGDYRTAEEQAPWIDRVRGAVMGTQDPQTEQPPALR</sequence>
<feature type="compositionally biased region" description="Polar residues" evidence="1">
    <location>
        <begin position="248"/>
        <end position="259"/>
    </location>
</feature>
<evidence type="ECO:0000256" key="1">
    <source>
        <dbReference type="SAM" id="MobiDB-lite"/>
    </source>
</evidence>
<evidence type="ECO:0000259" key="2">
    <source>
        <dbReference type="Pfam" id="PF24864"/>
    </source>
</evidence>
<comment type="caution">
    <text evidence="3">The sequence shown here is derived from an EMBL/GenBank/DDBJ whole genome shotgun (WGS) entry which is preliminary data.</text>
</comment>
<evidence type="ECO:0000313" key="3">
    <source>
        <dbReference type="EMBL" id="OQN97635.1"/>
    </source>
</evidence>
<feature type="region of interest" description="Disordered" evidence="1">
    <location>
        <begin position="239"/>
        <end position="259"/>
    </location>
</feature>
<protein>
    <recommendedName>
        <fullName evidence="2">DUF7730 domain-containing protein</fullName>
    </recommendedName>
</protein>
<proteinExistence type="predicted"/>
<dbReference type="PANTHER" id="PTHR38790">
    <property type="entry name" value="2EXR DOMAIN-CONTAINING PROTEIN-RELATED"/>
    <property type="match status" value="1"/>
</dbReference>
<gene>
    <name evidence="3" type="ORF">B0A48_16499</name>
</gene>
<name>A0A1V8SER7_9PEZI</name>